<dbReference type="AlphaFoldDB" id="C5BAM5"/>
<accession>C5BAM5</accession>
<dbReference type="KEGG" id="eic:NT01EI_3082"/>
<proteinExistence type="predicted"/>
<sequence>MISPIEDPFLIILSASIYVDPVITMQEQTVLCHMLIPAPT</sequence>
<gene>
    <name evidence="1" type="ordered locus">NT01EI_3082</name>
</gene>
<protein>
    <submittedName>
        <fullName evidence="1">Uncharacterized protein</fullName>
    </submittedName>
</protein>
<evidence type="ECO:0000313" key="2">
    <source>
        <dbReference type="Proteomes" id="UP000001485"/>
    </source>
</evidence>
<dbReference type="Proteomes" id="UP000001485">
    <property type="component" value="Chromosome"/>
</dbReference>
<reference evidence="2" key="1">
    <citation type="submission" date="2009-03" db="EMBL/GenBank/DDBJ databases">
        <title>Complete genome sequence of Edwardsiella ictaluri 93-146.</title>
        <authorList>
            <person name="Williams M.L."/>
            <person name="Gillaspy A.F."/>
            <person name="Dyer D.W."/>
            <person name="Thune R.L."/>
            <person name="Waldbieser G.C."/>
            <person name="Schuster S.C."/>
            <person name="Gipson J."/>
            <person name="Zaitshik J."/>
            <person name="Landry C."/>
            <person name="Lawrence M.L."/>
        </authorList>
    </citation>
    <scope>NUCLEOTIDE SEQUENCE [LARGE SCALE GENOMIC DNA]</scope>
    <source>
        <strain evidence="2">93-146</strain>
    </source>
</reference>
<organism evidence="1 2">
    <name type="scientific">Edwardsiella ictaluri (strain 93-146)</name>
    <dbReference type="NCBI Taxonomy" id="634503"/>
    <lineage>
        <taxon>Bacteria</taxon>
        <taxon>Pseudomonadati</taxon>
        <taxon>Pseudomonadota</taxon>
        <taxon>Gammaproteobacteria</taxon>
        <taxon>Enterobacterales</taxon>
        <taxon>Hafniaceae</taxon>
        <taxon>Edwardsiella</taxon>
    </lineage>
</organism>
<name>C5BAM5_EDWI9</name>
<dbReference type="EMBL" id="CP001600">
    <property type="protein sequence ID" value="ACR70232.1"/>
    <property type="molecule type" value="Genomic_DNA"/>
</dbReference>
<reference evidence="1 2" key="2">
    <citation type="journal article" date="2012" name="J. Bacteriol.">
        <title>Genome Sequence of Edwardsiella ictaluri 93-146, a Strain Associated with a Natural Channel Catfish Outbreak of Enteric Septicemia of Catfish.</title>
        <authorList>
            <person name="Williams M.L."/>
            <person name="Gillaspy A.F."/>
            <person name="Dyer D.W."/>
            <person name="Thune R.L."/>
            <person name="Waldbieser G.C."/>
            <person name="Schuster S.C."/>
            <person name="Gipson J."/>
            <person name="Zaitshik J."/>
            <person name="Landry C."/>
            <person name="Banes M.M."/>
            <person name="Lawrence M.L."/>
        </authorList>
    </citation>
    <scope>NUCLEOTIDE SEQUENCE [LARGE SCALE GENOMIC DNA]</scope>
    <source>
        <strain evidence="1 2">93-146</strain>
    </source>
</reference>
<evidence type="ECO:0000313" key="1">
    <source>
        <dbReference type="EMBL" id="ACR70232.1"/>
    </source>
</evidence>
<dbReference type="HOGENOM" id="CLU_3288724_0_0_6"/>